<dbReference type="OrthoDB" id="70376at2759"/>
<gene>
    <name evidence="7" type="ORF">ISF_06218</name>
</gene>
<organism evidence="7 8">
    <name type="scientific">Cordyceps fumosorosea (strain ARSEF 2679)</name>
    <name type="common">Isaria fumosorosea</name>
    <dbReference type="NCBI Taxonomy" id="1081104"/>
    <lineage>
        <taxon>Eukaryota</taxon>
        <taxon>Fungi</taxon>
        <taxon>Dikarya</taxon>
        <taxon>Ascomycota</taxon>
        <taxon>Pezizomycotina</taxon>
        <taxon>Sordariomycetes</taxon>
        <taxon>Hypocreomycetidae</taxon>
        <taxon>Hypocreales</taxon>
        <taxon>Cordycipitaceae</taxon>
        <taxon>Cordyceps</taxon>
    </lineage>
</organism>
<feature type="region of interest" description="Disordered" evidence="6">
    <location>
        <begin position="201"/>
        <end position="264"/>
    </location>
</feature>
<dbReference type="PANTHER" id="PTHR21964">
    <property type="entry name" value="BREAST CANCER METASTASIS-SUPPRESSOR 1"/>
    <property type="match status" value="1"/>
</dbReference>
<feature type="compositionally biased region" description="Polar residues" evidence="6">
    <location>
        <begin position="201"/>
        <end position="211"/>
    </location>
</feature>
<dbReference type="AlphaFoldDB" id="A0A167S5Q2"/>
<accession>A0A167S5Q2</accession>
<feature type="compositionally biased region" description="Low complexity" evidence="6">
    <location>
        <begin position="516"/>
        <end position="530"/>
    </location>
</feature>
<evidence type="ECO:0000256" key="1">
    <source>
        <dbReference type="ARBA" id="ARBA00004123"/>
    </source>
</evidence>
<reference evidence="7 8" key="1">
    <citation type="journal article" date="2016" name="Genome Biol. Evol.">
        <title>Divergent and convergent evolution of fungal pathogenicity.</title>
        <authorList>
            <person name="Shang Y."/>
            <person name="Xiao G."/>
            <person name="Zheng P."/>
            <person name="Cen K."/>
            <person name="Zhan S."/>
            <person name="Wang C."/>
        </authorList>
    </citation>
    <scope>NUCLEOTIDE SEQUENCE [LARGE SCALE GENOMIC DNA]</scope>
    <source>
        <strain evidence="7 8">ARSEF 2679</strain>
    </source>
</reference>
<comment type="subcellular location">
    <subcellularLocation>
        <location evidence="1">Nucleus</location>
    </subcellularLocation>
</comment>
<keyword evidence="3" id="KW-0805">Transcription regulation</keyword>
<name>A0A167S5Q2_CORFA</name>
<protein>
    <submittedName>
        <fullName evidence="7">Sds3-like protein</fullName>
    </submittedName>
</protein>
<evidence type="ECO:0000256" key="6">
    <source>
        <dbReference type="SAM" id="MobiDB-lite"/>
    </source>
</evidence>
<dbReference type="GeneID" id="30022510"/>
<comment type="caution">
    <text evidence="7">The sequence shown here is derived from an EMBL/GenBank/DDBJ whole genome shotgun (WGS) entry which is preliminary data.</text>
</comment>
<dbReference type="GO" id="GO:0005654">
    <property type="term" value="C:nucleoplasm"/>
    <property type="evidence" value="ECO:0007669"/>
    <property type="project" value="UniProtKB-ARBA"/>
</dbReference>
<evidence type="ECO:0000256" key="5">
    <source>
        <dbReference type="ARBA" id="ARBA00023242"/>
    </source>
</evidence>
<keyword evidence="4" id="KW-0804">Transcription</keyword>
<keyword evidence="8" id="KW-1185">Reference proteome</keyword>
<feature type="region of interest" description="Disordered" evidence="6">
    <location>
        <begin position="505"/>
        <end position="558"/>
    </location>
</feature>
<dbReference type="STRING" id="1081104.A0A167S5Q2"/>
<feature type="compositionally biased region" description="Polar residues" evidence="6">
    <location>
        <begin position="531"/>
        <end position="546"/>
    </location>
</feature>
<dbReference type="Proteomes" id="UP000076744">
    <property type="component" value="Unassembled WGS sequence"/>
</dbReference>
<evidence type="ECO:0000313" key="8">
    <source>
        <dbReference type="Proteomes" id="UP000076744"/>
    </source>
</evidence>
<evidence type="ECO:0000256" key="4">
    <source>
        <dbReference type="ARBA" id="ARBA00023163"/>
    </source>
</evidence>
<dbReference type="Pfam" id="PF08598">
    <property type="entry name" value="Sds3"/>
    <property type="match status" value="1"/>
</dbReference>
<evidence type="ECO:0000313" key="7">
    <source>
        <dbReference type="EMBL" id="OAA59283.1"/>
    </source>
</evidence>
<proteinExistence type="predicted"/>
<feature type="region of interest" description="Disordered" evidence="6">
    <location>
        <begin position="314"/>
        <end position="356"/>
    </location>
</feature>
<sequence>MATSDPAVTSALGGSADRRSPPAASQSKRDRKRQALMDRLSVMSDRFQRDQDPTYRDQLQKVQFELSLMQRFDPYGENPLDTAEDLRKEHKRVLGPMPNSDNARSMIDMAGIRFPEYMDEIEDLIELRDFKLTQSKDEYDRKVQEYKNTHAYKVETAKREYRALTKTLRDRIVNTLTQKKNRLNREKEVLEINDSNALLLNPSQFSLTNPGSPGGAHGKRATRLRKDADDLTLFSDAKKRKRNHDEDAATPARRGVDPSSTTPLWHSEKARALAKQNGPAYSIDKLFTDKELSMQYNTAALAAHQYVLRNRANGNASLPDMDDSDSDHANGDDDDDSTPSAAPAMERNVSHATRSTRGAGAAATAAAAAASAAQNFLDDKILGIEGVANFELPGNLELIHAQEPPKMPPPVPQQYLKPYPRSADQNFPVPLSQDDVASDLTVLGFFKQYDQAQRRSGAHLDTPTGMRRVLEAVAVPYHRGKYVAFTAAPRDDPEAVSETLGLVSSVRDQPSPPAAPSGAAAFSSAAASVPMSRQSSGGTTAMSRQATGGSGRTKGRRG</sequence>
<feature type="region of interest" description="Disordered" evidence="6">
    <location>
        <begin position="1"/>
        <end position="34"/>
    </location>
</feature>
<dbReference type="EMBL" id="AZHB01000016">
    <property type="protein sequence ID" value="OAA59283.1"/>
    <property type="molecule type" value="Genomic_DNA"/>
</dbReference>
<keyword evidence="5" id="KW-0539">Nucleus</keyword>
<dbReference type="InterPro" id="IPR013907">
    <property type="entry name" value="Sds3"/>
</dbReference>
<evidence type="ECO:0000256" key="2">
    <source>
        <dbReference type="ARBA" id="ARBA00022491"/>
    </source>
</evidence>
<dbReference type="SMART" id="SM01401">
    <property type="entry name" value="Sds3"/>
    <property type="match status" value="1"/>
</dbReference>
<evidence type="ECO:0000256" key="3">
    <source>
        <dbReference type="ARBA" id="ARBA00023015"/>
    </source>
</evidence>
<dbReference type="GO" id="GO:0010468">
    <property type="term" value="P:regulation of gene expression"/>
    <property type="evidence" value="ECO:0007669"/>
    <property type="project" value="UniProtKB-ARBA"/>
</dbReference>
<dbReference type="RefSeq" id="XP_018702799.1">
    <property type="nucleotide sequence ID" value="XM_018849822.1"/>
</dbReference>
<keyword evidence="2" id="KW-0678">Repressor</keyword>